<keyword evidence="9" id="KW-1185">Reference proteome</keyword>
<dbReference type="Gene3D" id="1.10.510.10">
    <property type="entry name" value="Transferase(Phosphotransferase) domain 1"/>
    <property type="match status" value="1"/>
</dbReference>
<gene>
    <name evidence="8" type="ORF">O0S08_19455</name>
</gene>
<dbReference type="Gene3D" id="3.30.200.20">
    <property type="entry name" value="Phosphorylase Kinase, domain 1"/>
    <property type="match status" value="1"/>
</dbReference>
<evidence type="ECO:0000256" key="1">
    <source>
        <dbReference type="ARBA" id="ARBA00022679"/>
    </source>
</evidence>
<keyword evidence="2 6" id="KW-0547">Nucleotide-binding</keyword>
<reference evidence="8" key="1">
    <citation type="submission" date="2022-11" db="EMBL/GenBank/DDBJ databases">
        <title>Minimal conservation of predation-associated metabolite biosynthetic gene clusters underscores biosynthetic potential of Myxococcota including descriptions for ten novel species: Archangium lansinium sp. nov., Myxococcus landrumus sp. nov., Nannocystis bai.</title>
        <authorList>
            <person name="Ahearne A."/>
            <person name="Stevens C."/>
            <person name="Dowd S."/>
        </authorList>
    </citation>
    <scope>NUCLEOTIDE SEQUENCE</scope>
    <source>
        <strain evidence="8">Fl3</strain>
    </source>
</reference>
<dbReference type="InterPro" id="IPR000719">
    <property type="entry name" value="Prot_kinase_dom"/>
</dbReference>
<dbReference type="InterPro" id="IPR008271">
    <property type="entry name" value="Ser/Thr_kinase_AS"/>
</dbReference>
<dbReference type="InterPro" id="IPR011009">
    <property type="entry name" value="Kinase-like_dom_sf"/>
</dbReference>
<keyword evidence="5" id="KW-0802">TPR repeat</keyword>
<dbReference type="Proteomes" id="UP001164459">
    <property type="component" value="Chromosome"/>
</dbReference>
<keyword evidence="3 8" id="KW-0418">Kinase</keyword>
<dbReference type="CDD" id="cd14014">
    <property type="entry name" value="STKc_PknB_like"/>
    <property type="match status" value="1"/>
</dbReference>
<dbReference type="PROSITE" id="PS50011">
    <property type="entry name" value="PROTEIN_KINASE_DOM"/>
    <property type="match status" value="1"/>
</dbReference>
<accession>A0ABY7HG89</accession>
<dbReference type="RefSeq" id="WP_269040689.1">
    <property type="nucleotide sequence ID" value="NZ_CP114040.1"/>
</dbReference>
<dbReference type="PANTHER" id="PTHR43289:SF34">
    <property type="entry name" value="SERINE_THREONINE-PROTEIN KINASE YBDM-RELATED"/>
    <property type="match status" value="1"/>
</dbReference>
<protein>
    <submittedName>
        <fullName evidence="8">Serine/threonine-protein kinase</fullName>
    </submittedName>
</protein>
<dbReference type="Gene3D" id="1.25.40.10">
    <property type="entry name" value="Tetratricopeptide repeat domain"/>
    <property type="match status" value="2"/>
</dbReference>
<dbReference type="InterPro" id="IPR017441">
    <property type="entry name" value="Protein_kinase_ATP_BS"/>
</dbReference>
<keyword evidence="4 6" id="KW-0067">ATP-binding</keyword>
<evidence type="ECO:0000256" key="2">
    <source>
        <dbReference type="ARBA" id="ARBA00022741"/>
    </source>
</evidence>
<feature type="domain" description="Protein kinase" evidence="7">
    <location>
        <begin position="14"/>
        <end position="322"/>
    </location>
</feature>
<dbReference type="PROSITE" id="PS50005">
    <property type="entry name" value="TPR"/>
    <property type="match status" value="1"/>
</dbReference>
<evidence type="ECO:0000256" key="3">
    <source>
        <dbReference type="ARBA" id="ARBA00022777"/>
    </source>
</evidence>
<dbReference type="Pfam" id="PF13424">
    <property type="entry name" value="TPR_12"/>
    <property type="match status" value="3"/>
</dbReference>
<feature type="binding site" evidence="6">
    <location>
        <position position="43"/>
    </location>
    <ligand>
        <name>ATP</name>
        <dbReference type="ChEBI" id="CHEBI:30616"/>
    </ligand>
</feature>
<dbReference type="SUPFAM" id="SSF56112">
    <property type="entry name" value="Protein kinase-like (PK-like)"/>
    <property type="match status" value="1"/>
</dbReference>
<dbReference type="PANTHER" id="PTHR43289">
    <property type="entry name" value="MITOGEN-ACTIVATED PROTEIN KINASE KINASE KINASE 20-RELATED"/>
    <property type="match status" value="1"/>
</dbReference>
<evidence type="ECO:0000313" key="9">
    <source>
        <dbReference type="Proteomes" id="UP001164459"/>
    </source>
</evidence>
<dbReference type="EMBL" id="CP114040">
    <property type="protein sequence ID" value="WAS98323.1"/>
    <property type="molecule type" value="Genomic_DNA"/>
</dbReference>
<dbReference type="SUPFAM" id="SSF48452">
    <property type="entry name" value="TPR-like"/>
    <property type="match status" value="2"/>
</dbReference>
<dbReference type="Pfam" id="PF00069">
    <property type="entry name" value="Pkinase"/>
    <property type="match status" value="1"/>
</dbReference>
<dbReference type="PROSITE" id="PS00107">
    <property type="entry name" value="PROTEIN_KINASE_ATP"/>
    <property type="match status" value="1"/>
</dbReference>
<evidence type="ECO:0000313" key="8">
    <source>
        <dbReference type="EMBL" id="WAS98323.1"/>
    </source>
</evidence>
<dbReference type="InterPro" id="IPR011990">
    <property type="entry name" value="TPR-like_helical_dom_sf"/>
</dbReference>
<name>A0ABY7HG89_9BACT</name>
<evidence type="ECO:0000256" key="5">
    <source>
        <dbReference type="PROSITE-ProRule" id="PRU00339"/>
    </source>
</evidence>
<evidence type="ECO:0000256" key="6">
    <source>
        <dbReference type="PROSITE-ProRule" id="PRU10141"/>
    </source>
</evidence>
<organism evidence="8 9">
    <name type="scientific">Nannocystis punicea</name>
    <dbReference type="NCBI Taxonomy" id="2995304"/>
    <lineage>
        <taxon>Bacteria</taxon>
        <taxon>Pseudomonadati</taxon>
        <taxon>Myxococcota</taxon>
        <taxon>Polyangia</taxon>
        <taxon>Nannocystales</taxon>
        <taxon>Nannocystaceae</taxon>
        <taxon>Nannocystis</taxon>
    </lineage>
</organism>
<sequence>MSEASPDPASIGPFIVERKLGEGAMGVVFAGYDRKLERKVALKLVRRQLLNNPAVRERMTREAQAMARLSNPNVVQVYQVGEHDGGIYMAMEYVEGETLSEWLRSAPRPWQLILRTVCDAGRGLAAAHAAGLVHRDFKPDNVLVDAGGRARVLDFGLVQAEGSPDEQAERAARGAALDQELAVTALGEPSPSHSTSPGTEPLDRSHLLHWSIRLTQMGNVLGTPAYMSPEQHFGRPAGPTSDQFSFAITLYEALYGARPFVGDSWAAIRLQVEDGIVPPPPLESPVPRRLFKAIARALAIEPEARWPSVAAMIAALEHDPWKVRVRVAAMAGLIGVASVASYAVAVSQVEGGQRCQFDADKLAGVWDQPREAAMTRAFEATHLPFATDTARRVKGRIDAYAKSWLGARQAACQDHAAGVQTDRLIDLRVACLERRKAHLATLVDVFLAADRAVVENAVQATASLPSLGACADSSDLVATVPPDDPAVAERVEVVGRELGRVDIFERTGQYEQGLALAKQLRAEAAGLGYAPLEAQAALSEGRVLMASVRAAEAEAALRQALKLGIAHDLHATAAEAAIMRIFVLGNDLERPREALAAAPFAEALVERARGAGLLAALLHNNTGAMHDLLGDVEQAQASYEQAIAGLRGLAEPDPLEAIVHHNLGQMFLDRRRLEPAHDHFARARDRFVAIVGDGHPLVAHPLIGLGDVDLGRGRHFEAMPSYLRALALLEGAHGPEHRHLMYPLVGLGHAHVQAGRFDEAAKYYARAVQIAERAEVYDKFLAEALEGLADVSAAADAVPQAQQLYERAAAAYDEALGPDDETGARAALRAGELARQRGDRESALRWFERVLAKKREADAHHHARAAAQLASLLAARGGAAARVCELAQGAASGLDEADPLRAEASKLARESCAPG</sequence>
<dbReference type="GO" id="GO:0016301">
    <property type="term" value="F:kinase activity"/>
    <property type="evidence" value="ECO:0007669"/>
    <property type="project" value="UniProtKB-KW"/>
</dbReference>
<dbReference type="InterPro" id="IPR019734">
    <property type="entry name" value="TPR_rpt"/>
</dbReference>
<keyword evidence="1" id="KW-0808">Transferase</keyword>
<dbReference type="SMART" id="SM00028">
    <property type="entry name" value="TPR"/>
    <property type="match status" value="6"/>
</dbReference>
<dbReference type="PROSITE" id="PS00108">
    <property type="entry name" value="PROTEIN_KINASE_ST"/>
    <property type="match status" value="1"/>
</dbReference>
<feature type="repeat" description="TPR" evidence="5">
    <location>
        <begin position="741"/>
        <end position="774"/>
    </location>
</feature>
<proteinExistence type="predicted"/>
<evidence type="ECO:0000259" key="7">
    <source>
        <dbReference type="PROSITE" id="PS50011"/>
    </source>
</evidence>
<evidence type="ECO:0000256" key="4">
    <source>
        <dbReference type="ARBA" id="ARBA00022840"/>
    </source>
</evidence>